<dbReference type="PRINTS" id="PR00368">
    <property type="entry name" value="FADPNR"/>
</dbReference>
<dbReference type="PRINTS" id="PR00469">
    <property type="entry name" value="PNDRDTASEII"/>
</dbReference>
<keyword evidence="3 5" id="KW-0521">NADP</keyword>
<dbReference type="Pfam" id="PF07992">
    <property type="entry name" value="Pyr_redox_2"/>
    <property type="match status" value="1"/>
</dbReference>
<feature type="binding site" evidence="5">
    <location>
        <position position="41"/>
    </location>
    <ligand>
        <name>FAD</name>
        <dbReference type="ChEBI" id="CHEBI:57692"/>
    </ligand>
</feature>
<keyword evidence="1 5" id="KW-0285">Flavoprotein</keyword>
<dbReference type="Proteomes" id="UP000001747">
    <property type="component" value="Chromosome"/>
</dbReference>
<keyword evidence="6" id="KW-0472">Membrane</keyword>
<evidence type="ECO:0000256" key="4">
    <source>
        <dbReference type="ARBA" id="ARBA00023002"/>
    </source>
</evidence>
<dbReference type="SUPFAM" id="SSF51905">
    <property type="entry name" value="FAD/NAD(P)-binding domain"/>
    <property type="match status" value="1"/>
</dbReference>
<feature type="transmembrane region" description="Helical" evidence="6">
    <location>
        <begin position="6"/>
        <end position="24"/>
    </location>
</feature>
<comment type="cofactor">
    <cofactor evidence="5">
        <name>FAD</name>
        <dbReference type="ChEBI" id="CHEBI:57692"/>
    </cofactor>
    <text evidence="5">Binds 1 FAD per subunit.</text>
</comment>
<dbReference type="AlphaFoldDB" id="C3MJB4"/>
<evidence type="ECO:0000256" key="3">
    <source>
        <dbReference type="ARBA" id="ARBA00022857"/>
    </source>
</evidence>
<dbReference type="HOGENOM" id="CLU_031864_5_5_2"/>
<dbReference type="OrthoDB" id="27340at2157"/>
<dbReference type="EMBL" id="CP001399">
    <property type="protein sequence ID" value="ACP34192.1"/>
    <property type="molecule type" value="Genomic_DNA"/>
</dbReference>
<name>C3MJB4_SACI2</name>
<reference evidence="8 9" key="1">
    <citation type="journal article" date="2009" name="Proc. Natl. Acad. Sci. U.S.A.">
        <title>Biogeography of the Sulfolobus islandicus pan-genome.</title>
        <authorList>
            <person name="Reno M.L."/>
            <person name="Held N.L."/>
            <person name="Fields C.J."/>
            <person name="Burke P.V."/>
            <person name="Whitaker R.J."/>
        </authorList>
    </citation>
    <scope>NUCLEOTIDE SEQUENCE [LARGE SCALE GENOMIC DNA]</scope>
    <source>
        <strain evidence="9">L.S.2.15 / Lassen #1</strain>
    </source>
</reference>
<feature type="binding site" evidence="5">
    <location>
        <position position="120"/>
    </location>
    <ligand>
        <name>FAD</name>
        <dbReference type="ChEBI" id="CHEBI:57692"/>
    </ligand>
</feature>
<dbReference type="RefSeq" id="WP_012710217.1">
    <property type="nucleotide sequence ID" value="NC_012589.1"/>
</dbReference>
<evidence type="ECO:0000259" key="7">
    <source>
        <dbReference type="Pfam" id="PF07992"/>
    </source>
</evidence>
<dbReference type="HAMAP" id="MF_01685">
    <property type="entry name" value="FENR2"/>
    <property type="match status" value="1"/>
</dbReference>
<dbReference type="PANTHER" id="PTHR48105">
    <property type="entry name" value="THIOREDOXIN REDUCTASE 1-RELATED-RELATED"/>
    <property type="match status" value="1"/>
</dbReference>
<feature type="binding site" evidence="5">
    <location>
        <position position="324"/>
    </location>
    <ligand>
        <name>FAD</name>
        <dbReference type="ChEBI" id="CHEBI:57692"/>
    </ligand>
</feature>
<gene>
    <name evidence="8" type="ordered locus">LS215_0038</name>
</gene>
<keyword evidence="4 5" id="KW-0560">Oxidoreductase</keyword>
<evidence type="ECO:0000256" key="1">
    <source>
        <dbReference type="ARBA" id="ARBA00022630"/>
    </source>
</evidence>
<feature type="binding site" evidence="5">
    <location>
        <position position="46"/>
    </location>
    <ligand>
        <name>FAD</name>
        <dbReference type="ChEBI" id="CHEBI:57692"/>
    </ligand>
</feature>
<comment type="similarity">
    <text evidence="5">Belongs to the ferredoxin--NADP reductase type 2 family.</text>
</comment>
<feature type="binding site" evidence="5">
    <location>
        <position position="86"/>
    </location>
    <ligand>
        <name>FAD</name>
        <dbReference type="ChEBI" id="CHEBI:57692"/>
    </ligand>
</feature>
<comment type="subunit">
    <text evidence="5">Homodimer.</text>
</comment>
<feature type="binding site" evidence="5">
    <location>
        <position position="33"/>
    </location>
    <ligand>
        <name>FAD</name>
        <dbReference type="ChEBI" id="CHEBI:57692"/>
    </ligand>
</feature>
<comment type="catalytic activity">
    <reaction evidence="5">
        <text>2 reduced [2Fe-2S]-[ferredoxin] + NADP(+) + H(+) = 2 oxidized [2Fe-2S]-[ferredoxin] + NADPH</text>
        <dbReference type="Rhea" id="RHEA:20125"/>
        <dbReference type="Rhea" id="RHEA-COMP:10000"/>
        <dbReference type="Rhea" id="RHEA-COMP:10001"/>
        <dbReference type="ChEBI" id="CHEBI:15378"/>
        <dbReference type="ChEBI" id="CHEBI:33737"/>
        <dbReference type="ChEBI" id="CHEBI:33738"/>
        <dbReference type="ChEBI" id="CHEBI:57783"/>
        <dbReference type="ChEBI" id="CHEBI:58349"/>
        <dbReference type="EC" id="1.18.1.2"/>
    </reaction>
</comment>
<dbReference type="InterPro" id="IPR023753">
    <property type="entry name" value="FAD/NAD-binding_dom"/>
</dbReference>
<evidence type="ECO:0000313" key="9">
    <source>
        <dbReference type="Proteomes" id="UP000001747"/>
    </source>
</evidence>
<dbReference type="GO" id="GO:0050660">
    <property type="term" value="F:flavin adenine dinucleotide binding"/>
    <property type="evidence" value="ECO:0007669"/>
    <property type="project" value="UniProtKB-UniRule"/>
</dbReference>
<evidence type="ECO:0000313" key="8">
    <source>
        <dbReference type="EMBL" id="ACP34192.1"/>
    </source>
</evidence>
<proteinExistence type="inferred from homology"/>
<protein>
    <recommendedName>
        <fullName evidence="5">Ferredoxin--NADP reductase</fullName>
        <shortName evidence="5">FNR</shortName>
        <shortName evidence="5">Fd-NADP(+) reductase</shortName>
        <ecNumber evidence="5">1.18.1.2</ecNumber>
    </recommendedName>
</protein>
<evidence type="ECO:0000256" key="6">
    <source>
        <dbReference type="SAM" id="Phobius"/>
    </source>
</evidence>
<comment type="caution">
    <text evidence="5">Lacks conserved residue(s) required for the propagation of feature annotation.</text>
</comment>
<dbReference type="KEGG" id="sis:LS215_0038"/>
<dbReference type="EC" id="1.18.1.2" evidence="5"/>
<dbReference type="Gene3D" id="3.50.50.60">
    <property type="entry name" value="FAD/NAD(P)-binding domain"/>
    <property type="match status" value="2"/>
</dbReference>
<accession>C3MJB4</accession>
<evidence type="ECO:0000256" key="5">
    <source>
        <dbReference type="HAMAP-Rule" id="MF_01685"/>
    </source>
</evidence>
<dbReference type="InterPro" id="IPR036188">
    <property type="entry name" value="FAD/NAD-bd_sf"/>
</dbReference>
<keyword evidence="2 5" id="KW-0274">FAD</keyword>
<keyword evidence="6" id="KW-1133">Transmembrane helix</keyword>
<sequence length="332" mass="36527">MNEYDMVIIGGGPVGLFGTFYAGLRDMKALLIDAQDELGGQLVSLYPEKIVYDVGGLAGIQAYELAQRLIEQAKMFGPDIRVNEWADMIEKTSDNMWIVKTDKGSYKTKTIFIAAGIGKIVPSRLGAKGEIEYENKGVYYTVRRKKDFEGKRILVVGGGDSAVDWALNLAPVAKSVTLIHRRDQFRAHERSVKELFRVANVYVWHELKEIKGDGNKVTQAIIFDNRTKEEKVLNVDSVIISIGYKGDLGNIPKWGVNMKGRDIVVNGKMETNLPGVYAGGDIVQLEGSPKLALIAVGFAHAAIAISVAKKYVEPSASLFAGHSSEMDKFKPK</sequence>
<feature type="binding site" evidence="5">
    <location>
        <position position="281"/>
    </location>
    <ligand>
        <name>FAD</name>
        <dbReference type="ChEBI" id="CHEBI:57692"/>
    </ligand>
</feature>
<evidence type="ECO:0000256" key="2">
    <source>
        <dbReference type="ARBA" id="ARBA00022827"/>
    </source>
</evidence>
<keyword evidence="6" id="KW-0812">Transmembrane</keyword>
<dbReference type="GeneID" id="15296528"/>
<organism evidence="8 9">
    <name type="scientific">Saccharolobus islandicus (strain L.S.2.15 / Lassen #1)</name>
    <name type="common">Sulfolobus islandicus</name>
    <dbReference type="NCBI Taxonomy" id="429572"/>
    <lineage>
        <taxon>Archaea</taxon>
        <taxon>Thermoproteota</taxon>
        <taxon>Thermoprotei</taxon>
        <taxon>Sulfolobales</taxon>
        <taxon>Sulfolobaceae</taxon>
        <taxon>Saccharolobus</taxon>
    </lineage>
</organism>
<feature type="domain" description="FAD/NAD(P)-binding" evidence="7">
    <location>
        <begin position="4"/>
        <end position="296"/>
    </location>
</feature>
<dbReference type="InterPro" id="IPR022890">
    <property type="entry name" value="Fd--NADP_Rdtase_type_2"/>
</dbReference>
<dbReference type="GO" id="GO:0050661">
    <property type="term" value="F:NADP binding"/>
    <property type="evidence" value="ECO:0007669"/>
    <property type="project" value="UniProtKB-UniRule"/>
</dbReference>
<dbReference type="InterPro" id="IPR050097">
    <property type="entry name" value="Ferredoxin-NADP_redctase_2"/>
</dbReference>
<dbReference type="GO" id="GO:0004324">
    <property type="term" value="F:ferredoxin-NADP+ reductase activity"/>
    <property type="evidence" value="ECO:0007669"/>
    <property type="project" value="UniProtKB-UniRule"/>
</dbReference>